<accession>Q2N8N5</accession>
<dbReference type="Gene3D" id="2.40.50.230">
    <property type="entry name" value="Gp5 N-terminal domain"/>
    <property type="match status" value="1"/>
</dbReference>
<feature type="domain" description="Gp5/Type VI secretion system Vgr protein OB-fold" evidence="1">
    <location>
        <begin position="32"/>
        <end position="108"/>
    </location>
</feature>
<dbReference type="STRING" id="314225.ELI_09320"/>
<dbReference type="HOGENOM" id="CLU_019505_1_1_5"/>
<dbReference type="RefSeq" id="WP_011414784.1">
    <property type="nucleotide sequence ID" value="NC_007722.1"/>
</dbReference>
<protein>
    <recommendedName>
        <fullName evidence="1">Gp5/Type VI secretion system Vgr protein OB-fold domain-containing protein</fullName>
    </recommendedName>
</protein>
<dbReference type="Pfam" id="PF04717">
    <property type="entry name" value="Phage_base_V"/>
    <property type="match status" value="1"/>
</dbReference>
<dbReference type="EMBL" id="CP000157">
    <property type="protein sequence ID" value="ABC63956.1"/>
    <property type="molecule type" value="Genomic_DNA"/>
</dbReference>
<gene>
    <name evidence="2" type="ordered locus">ELI_09320</name>
</gene>
<evidence type="ECO:0000313" key="3">
    <source>
        <dbReference type="Proteomes" id="UP000008808"/>
    </source>
</evidence>
<dbReference type="SUPFAM" id="SSF69255">
    <property type="entry name" value="gp5 N-terminal domain-like"/>
    <property type="match status" value="1"/>
</dbReference>
<dbReference type="InterPro" id="IPR037026">
    <property type="entry name" value="Vgr_OB-fold_dom_sf"/>
</dbReference>
<dbReference type="InterPro" id="IPR006531">
    <property type="entry name" value="Gp5/Vgr_OB"/>
</dbReference>
<name>Q2N8N5_ERYLH</name>
<dbReference type="Proteomes" id="UP000008808">
    <property type="component" value="Chromosome"/>
</dbReference>
<evidence type="ECO:0000259" key="1">
    <source>
        <dbReference type="Pfam" id="PF04717"/>
    </source>
</evidence>
<keyword evidence="3" id="KW-1185">Reference proteome</keyword>
<dbReference type="AlphaFoldDB" id="Q2N8N5"/>
<dbReference type="eggNOG" id="COG3501">
    <property type="taxonomic scope" value="Bacteria"/>
</dbReference>
<sequence length="241" mass="25323">MKPGMFYPGLTQGSADPRGAEGLGGLWYGVAPAKVVSLADPEGQGRIQIELPWSPDPDDERYLAWARMATLFAGPDRGSWFLPDVDDEVLVAFEQGNPRRPYILGGLWNGQDSPPEAEHSDANNKKLIRSRNGVKIMLDDSDGQEKLHLETPGGQKVKLSDGPGVVEIEDSNGNSVTLDASGVTVSASALVKVEASTVTVDATAVTVNAATSTFSGVVNAQTVVATTVSAATYTPGAGNIW</sequence>
<dbReference type="KEGG" id="eli:ELI_09320"/>
<dbReference type="SUPFAM" id="SSF69349">
    <property type="entry name" value="Phage fibre proteins"/>
    <property type="match status" value="1"/>
</dbReference>
<organism evidence="2 3">
    <name type="scientific">Erythrobacter litoralis (strain HTCC2594)</name>
    <dbReference type="NCBI Taxonomy" id="314225"/>
    <lineage>
        <taxon>Bacteria</taxon>
        <taxon>Pseudomonadati</taxon>
        <taxon>Pseudomonadota</taxon>
        <taxon>Alphaproteobacteria</taxon>
        <taxon>Sphingomonadales</taxon>
        <taxon>Erythrobacteraceae</taxon>
        <taxon>Erythrobacter/Porphyrobacter group</taxon>
        <taxon>Erythrobacter</taxon>
    </lineage>
</organism>
<reference evidence="3" key="1">
    <citation type="journal article" date="2009" name="J. Bacteriol.">
        <title>Complete genome sequence of Erythrobacter litoralis HTCC2594.</title>
        <authorList>
            <person name="Oh H.M."/>
            <person name="Giovannoni S.J."/>
            <person name="Ferriera S."/>
            <person name="Johnson J."/>
            <person name="Cho J.C."/>
        </authorList>
    </citation>
    <scope>NUCLEOTIDE SEQUENCE [LARGE SCALE GENOMIC DNA]</scope>
    <source>
        <strain evidence="3">HTCC2594</strain>
    </source>
</reference>
<evidence type="ECO:0000313" key="2">
    <source>
        <dbReference type="EMBL" id="ABC63956.1"/>
    </source>
</evidence>
<proteinExistence type="predicted"/>